<dbReference type="PANTHER" id="PTHR22957">
    <property type="entry name" value="TBC1 DOMAIN FAMILY MEMBER GTPASE-ACTIVATING PROTEIN"/>
    <property type="match status" value="1"/>
</dbReference>
<dbReference type="EMBL" id="CANTUO010000006">
    <property type="protein sequence ID" value="CAI5760465.1"/>
    <property type="molecule type" value="Genomic_DNA"/>
</dbReference>
<dbReference type="InterPro" id="IPR021935">
    <property type="entry name" value="SGSM1/2_RBD"/>
</dbReference>
<sequence length="690" mass="80613">MTSKRILHSNEIELLFVKSGVYLHPSKSKKDNINGYLILYRVANVTNLEITLQFIPESQLDKDNIKKYNDIDTSNFIQVKPGRAFVSRIVEKPSSLLLSTSFSIQISYIYSIQFRPPSPGYYYGSIIINTQEGDKLPILFFHDDESKSTIESQKLKNKNFETFDNNELYWGAIDFLTFLKSVVNVQQSTIEPSVWLINPQSNDLRNFAPFKIKPKKEEESFDFGKFLNTAKWKVLETVATLSAKTKNSLTDLIDENAPKPIKDILYTQPEVIKIGDDFDSARIYLAKWAQQVKEEAERSSNLMGDDISSKIDKELSGENVILTQEEVNSTTRLNLISKTEWESYFDYSGRLRITIDELKSRIFHGGLSEEIKREGWLFLLEVYPWESSTEERLVLDQSYESSYLDLKKKWINDDVKRNNEFWKDQKFRIEKDINRTDRNLEIFKSNGHAEGDDEFDVSNITNPHLYKMREILITYNEYNENLGYVQGMSDLLSPLYVLIKDEYLVFYAFAHFMIRMERNFLRDQSGMKEQMVTLNKLLQFMIPDLYLHLEKCSSTDLFFMFRSLLVWFKREISFEQTISLWEVLFTNYYTSQFHLFIGLAILSQNKVAITELQDFSDVIKYVNDLGSSIKLDPLFVRAELLFLKFKRKVSLITRSETEEEFTLDKDLEGLLSKNLVIQKEKPREEGQGGG</sequence>
<dbReference type="AlphaFoldDB" id="A0A9W4TZF1"/>
<dbReference type="SMART" id="SM00164">
    <property type="entry name" value="TBC"/>
    <property type="match status" value="1"/>
</dbReference>
<comment type="caution">
    <text evidence="5">The sequence shown here is derived from an EMBL/GenBank/DDBJ whole genome shotgun (WGS) entry which is preliminary data.</text>
</comment>
<feature type="domain" description="Rab-GAP TBC" evidence="4">
    <location>
        <begin position="366"/>
        <end position="588"/>
    </location>
</feature>
<evidence type="ECO:0000259" key="4">
    <source>
        <dbReference type="PROSITE" id="PS50086"/>
    </source>
</evidence>
<dbReference type="Proteomes" id="UP001152885">
    <property type="component" value="Unassembled WGS sequence"/>
</dbReference>
<keyword evidence="3" id="KW-0343">GTPase activation</keyword>
<dbReference type="OrthoDB" id="10264062at2759"/>
<dbReference type="GO" id="GO:0005096">
    <property type="term" value="F:GTPase activator activity"/>
    <property type="evidence" value="ECO:0007669"/>
    <property type="project" value="UniProtKB-KW"/>
</dbReference>
<reference evidence="5" key="1">
    <citation type="submission" date="2022-12" db="EMBL/GenBank/DDBJ databases">
        <authorList>
            <person name="Brejova B."/>
        </authorList>
    </citation>
    <scope>NUCLEOTIDE SEQUENCE</scope>
</reference>
<proteinExistence type="inferred from homology"/>
<evidence type="ECO:0000256" key="3">
    <source>
        <dbReference type="ARBA" id="ARBA00022468"/>
    </source>
</evidence>
<dbReference type="PANTHER" id="PTHR22957:SF502">
    <property type="entry name" value="SMALL G PROTEIN SIGNALING MODULATOR 2-RELATED"/>
    <property type="match status" value="1"/>
</dbReference>
<protein>
    <recommendedName>
        <fullName evidence="2">Oxidant-induced cell-cycle arrest protein 5</fullName>
    </recommendedName>
</protein>
<dbReference type="GO" id="GO:0005737">
    <property type="term" value="C:cytoplasm"/>
    <property type="evidence" value="ECO:0007669"/>
    <property type="project" value="UniProtKB-ARBA"/>
</dbReference>
<evidence type="ECO:0000313" key="5">
    <source>
        <dbReference type="EMBL" id="CAI5760465.1"/>
    </source>
</evidence>
<accession>A0A9W4TZF1</accession>
<dbReference type="Pfam" id="PF00566">
    <property type="entry name" value="RabGAP-TBC"/>
    <property type="match status" value="1"/>
</dbReference>
<dbReference type="InterPro" id="IPR000195">
    <property type="entry name" value="Rab-GAP-TBC_dom"/>
</dbReference>
<evidence type="ECO:0000313" key="6">
    <source>
        <dbReference type="Proteomes" id="UP001152885"/>
    </source>
</evidence>
<dbReference type="SUPFAM" id="SSF47923">
    <property type="entry name" value="Ypt/Rab-GAP domain of gyp1p"/>
    <property type="match status" value="2"/>
</dbReference>
<dbReference type="InterPro" id="IPR035969">
    <property type="entry name" value="Rab-GAP_TBC_sf"/>
</dbReference>
<comment type="similarity">
    <text evidence="1">Belongs to the OCA5 family.</text>
</comment>
<organism evidence="5 6">
    <name type="scientific">Candida verbasci</name>
    <dbReference type="NCBI Taxonomy" id="1227364"/>
    <lineage>
        <taxon>Eukaryota</taxon>
        <taxon>Fungi</taxon>
        <taxon>Dikarya</taxon>
        <taxon>Ascomycota</taxon>
        <taxon>Saccharomycotina</taxon>
        <taxon>Pichiomycetes</taxon>
        <taxon>Debaryomycetaceae</taxon>
        <taxon>Candida/Lodderomyces clade</taxon>
        <taxon>Candida</taxon>
    </lineage>
</organism>
<gene>
    <name evidence="5" type="ORF">CANVERA_P4975</name>
</gene>
<evidence type="ECO:0000256" key="1">
    <source>
        <dbReference type="ARBA" id="ARBA00005521"/>
    </source>
</evidence>
<keyword evidence="6" id="KW-1185">Reference proteome</keyword>
<name>A0A9W4TZF1_9ASCO</name>
<dbReference type="Gene3D" id="1.10.472.80">
    <property type="entry name" value="Ypt/Rab-GAP domain of gyp1p, domain 3"/>
    <property type="match status" value="1"/>
</dbReference>
<dbReference type="Pfam" id="PF12068">
    <property type="entry name" value="PH_RBD"/>
    <property type="match status" value="1"/>
</dbReference>
<dbReference type="Gene3D" id="1.10.8.270">
    <property type="entry name" value="putative rabgap domain of human tbc1 domain family member 14 like domains"/>
    <property type="match status" value="1"/>
</dbReference>
<dbReference type="PROSITE" id="PS50086">
    <property type="entry name" value="TBC_RABGAP"/>
    <property type="match status" value="1"/>
</dbReference>
<evidence type="ECO:0000256" key="2">
    <source>
        <dbReference type="ARBA" id="ARBA00019144"/>
    </source>
</evidence>